<dbReference type="Proteomes" id="UP000003163">
    <property type="component" value="Unassembled WGS sequence"/>
</dbReference>
<dbReference type="HOGENOM" id="CLU_1618977_0_0_1"/>
<protein>
    <submittedName>
        <fullName evidence="2">Uncharacterized protein</fullName>
    </submittedName>
</protein>
<feature type="transmembrane region" description="Helical" evidence="1">
    <location>
        <begin position="40"/>
        <end position="58"/>
    </location>
</feature>
<dbReference type="AlphaFoldDB" id="J9DUC5"/>
<evidence type="ECO:0000256" key="1">
    <source>
        <dbReference type="SAM" id="Phobius"/>
    </source>
</evidence>
<keyword evidence="1" id="KW-0812">Transmembrane</keyword>
<comment type="caution">
    <text evidence="2">The sequence shown here is derived from an EMBL/GenBank/DDBJ whole genome shotgun (WGS) entry which is preliminary data.</text>
</comment>
<dbReference type="EMBL" id="AFBI03000001">
    <property type="protein sequence ID" value="EJW04897.1"/>
    <property type="molecule type" value="Genomic_DNA"/>
</dbReference>
<evidence type="ECO:0000313" key="2">
    <source>
        <dbReference type="EMBL" id="EJW04897.1"/>
    </source>
</evidence>
<proteinExistence type="predicted"/>
<dbReference type="VEuPathDB" id="MicrosporidiaDB:EDEG_00117"/>
<feature type="transmembrane region" description="Helical" evidence="1">
    <location>
        <begin position="12"/>
        <end position="28"/>
    </location>
</feature>
<keyword evidence="1" id="KW-0472">Membrane</keyword>
<keyword evidence="3" id="KW-1185">Reference proteome</keyword>
<organism evidence="2 3">
    <name type="scientific">Edhazardia aedis (strain USNM 41457)</name>
    <name type="common">Microsporidian parasite</name>
    <dbReference type="NCBI Taxonomy" id="1003232"/>
    <lineage>
        <taxon>Eukaryota</taxon>
        <taxon>Fungi</taxon>
        <taxon>Fungi incertae sedis</taxon>
        <taxon>Microsporidia</taxon>
        <taxon>Edhazardia</taxon>
    </lineage>
</organism>
<reference evidence="3" key="2">
    <citation type="submission" date="2015-07" db="EMBL/GenBank/DDBJ databases">
        <title>Contrasting host-pathogen interactions and genome evolution in two generalist and specialist microsporidian pathogens of mosquitoes.</title>
        <authorList>
            <consortium name="The Broad Institute Genomics Platform"/>
            <consortium name="The Broad Institute Genome Sequencing Center for Infectious Disease"/>
            <person name="Cuomo C.A."/>
            <person name="Sanscrainte N.D."/>
            <person name="Goldberg J.M."/>
            <person name="Heiman D."/>
            <person name="Young S."/>
            <person name="Zeng Q."/>
            <person name="Becnel J.J."/>
            <person name="Birren B.W."/>
        </authorList>
    </citation>
    <scope>NUCLEOTIDE SEQUENCE [LARGE SCALE GENOMIC DNA]</scope>
    <source>
        <strain evidence="3">USNM 41457</strain>
    </source>
</reference>
<accession>J9DUC5</accession>
<keyword evidence="1" id="KW-1133">Transmembrane helix</keyword>
<feature type="transmembrane region" description="Helical" evidence="1">
    <location>
        <begin position="70"/>
        <end position="91"/>
    </location>
</feature>
<reference evidence="2 3" key="1">
    <citation type="submission" date="2011-08" db="EMBL/GenBank/DDBJ databases">
        <authorList>
            <person name="Liu Z.J."/>
            <person name="Shi F.L."/>
            <person name="Lu J.Q."/>
            <person name="Li M."/>
            <person name="Wang Z.L."/>
        </authorList>
    </citation>
    <scope>NUCLEOTIDE SEQUENCE [LARGE SCALE GENOMIC DNA]</scope>
    <source>
        <strain evidence="2 3">USNM 41457</strain>
    </source>
</reference>
<dbReference type="InParanoid" id="J9DUC5"/>
<gene>
    <name evidence="2" type="ORF">EDEG_00117</name>
</gene>
<sequence length="164" mass="19382">MNERINMKGTLIIFYVLSSILILIAALQRSRHEELVNEKLIFLLPIFTILAVLVLKMLKLLLPKNILIGGMQLFFSLLGCYTLLNSIVYLAEVMEYRVEKACDIEIESSDFEELLINPNGEHQKKRKTLVLQRYLKNILRVLKNRFKTQLFWIGLHFYWLHQYP</sequence>
<name>J9DUC5_EDHAE</name>
<evidence type="ECO:0000313" key="3">
    <source>
        <dbReference type="Proteomes" id="UP000003163"/>
    </source>
</evidence>